<sequence length="341" mass="37345">MPAMSAKERNRQAQRAYRERQKERQRATEQQVEELTERVSVLHRENEVLESALQAARTRSVERQGPAPVEEVSAPAVVLRLGELLPQIQLSSRDISALTLEGLANIWRRVVQTLSPCIVEAERDPGGHIQRRAEAMAGEAGALMWALMDYNVQLLKDFKHARLDAPGVPPGPSAIAQPDPAQGLALTTQQEALLQETRRALLSNLSALTADRNALCQQLNGIVDVEEHPGGAVSNYVAISGIVTQMQERVNAMRACHSYYISLAYTQILSPIQVARFIVQSYPFGPDLMGLLTALAERQPGGAEVLAPQPSDQPSSSSGPALPSDWHIARTVPISVLRQRL</sequence>
<evidence type="ECO:0000313" key="3">
    <source>
        <dbReference type="EMBL" id="CAL5224519.1"/>
    </source>
</evidence>
<comment type="caution">
    <text evidence="3">The sequence shown here is derived from an EMBL/GenBank/DDBJ whole genome shotgun (WGS) entry which is preliminary data.</text>
</comment>
<dbReference type="SUPFAM" id="SSF57959">
    <property type="entry name" value="Leucine zipper domain"/>
    <property type="match status" value="1"/>
</dbReference>
<dbReference type="InterPro" id="IPR004827">
    <property type="entry name" value="bZIP"/>
</dbReference>
<dbReference type="PROSITE" id="PS00036">
    <property type="entry name" value="BZIP_BASIC"/>
    <property type="match status" value="1"/>
</dbReference>
<evidence type="ECO:0000259" key="2">
    <source>
        <dbReference type="PROSITE" id="PS00036"/>
    </source>
</evidence>
<dbReference type="InterPro" id="IPR046347">
    <property type="entry name" value="bZIP_sf"/>
</dbReference>
<organism evidence="3 4">
    <name type="scientific">Coccomyxa viridis</name>
    <dbReference type="NCBI Taxonomy" id="1274662"/>
    <lineage>
        <taxon>Eukaryota</taxon>
        <taxon>Viridiplantae</taxon>
        <taxon>Chlorophyta</taxon>
        <taxon>core chlorophytes</taxon>
        <taxon>Trebouxiophyceae</taxon>
        <taxon>Trebouxiophyceae incertae sedis</taxon>
        <taxon>Coccomyxaceae</taxon>
        <taxon>Coccomyxa</taxon>
    </lineage>
</organism>
<feature type="compositionally biased region" description="Basic and acidic residues" evidence="1">
    <location>
        <begin position="1"/>
        <end position="27"/>
    </location>
</feature>
<dbReference type="Proteomes" id="UP001497392">
    <property type="component" value="Unassembled WGS sequence"/>
</dbReference>
<dbReference type="Gene3D" id="1.20.5.170">
    <property type="match status" value="1"/>
</dbReference>
<dbReference type="CDD" id="cd14688">
    <property type="entry name" value="bZIP_YAP"/>
    <property type="match status" value="1"/>
</dbReference>
<name>A0ABP1FZQ0_9CHLO</name>
<reference evidence="3 4" key="1">
    <citation type="submission" date="2024-06" db="EMBL/GenBank/DDBJ databases">
        <authorList>
            <person name="Kraege A."/>
            <person name="Thomma B."/>
        </authorList>
    </citation>
    <scope>NUCLEOTIDE SEQUENCE [LARGE SCALE GENOMIC DNA]</scope>
</reference>
<dbReference type="EMBL" id="CAXHTA020000011">
    <property type="protein sequence ID" value="CAL5224519.1"/>
    <property type="molecule type" value="Genomic_DNA"/>
</dbReference>
<evidence type="ECO:0000313" key="4">
    <source>
        <dbReference type="Proteomes" id="UP001497392"/>
    </source>
</evidence>
<protein>
    <submittedName>
        <fullName evidence="3">G7216 protein</fullName>
    </submittedName>
</protein>
<feature type="domain" description="BZIP" evidence="2">
    <location>
        <begin position="7"/>
        <end position="20"/>
    </location>
</feature>
<feature type="compositionally biased region" description="Low complexity" evidence="1">
    <location>
        <begin position="308"/>
        <end position="320"/>
    </location>
</feature>
<proteinExistence type="predicted"/>
<evidence type="ECO:0000256" key="1">
    <source>
        <dbReference type="SAM" id="MobiDB-lite"/>
    </source>
</evidence>
<gene>
    <name evidence="3" type="primary">g7216</name>
    <name evidence="3" type="ORF">VP750_LOCUS6178</name>
</gene>
<keyword evidence="4" id="KW-1185">Reference proteome</keyword>
<feature type="region of interest" description="Disordered" evidence="1">
    <location>
        <begin position="302"/>
        <end position="325"/>
    </location>
</feature>
<accession>A0ABP1FZQ0</accession>
<feature type="region of interest" description="Disordered" evidence="1">
    <location>
        <begin position="1"/>
        <end position="32"/>
    </location>
</feature>